<dbReference type="AlphaFoldDB" id="A0A0V0R9R5"/>
<comment type="caution">
    <text evidence="1">The sequence shown here is derived from an EMBL/GenBank/DDBJ whole genome shotgun (WGS) entry which is preliminary data.</text>
</comment>
<sequence length="110" mass="12980">MLTNQKYHIINDTESNLATLLDRNSQFSEPIKIKLKQAEEIRKKFVLSHGFYEDIGLNQVKEMIDIIKFYDGLSFPNIPKLQGSWIIFSTCNYDKNVRIPYNFQGWISFK</sequence>
<proteinExistence type="predicted"/>
<dbReference type="Proteomes" id="UP000054937">
    <property type="component" value="Unassembled WGS sequence"/>
</dbReference>
<dbReference type="EMBL" id="LDAU01000003">
    <property type="protein sequence ID" value="KRX11247.1"/>
    <property type="molecule type" value="Genomic_DNA"/>
</dbReference>
<organism evidence="1 2">
    <name type="scientific">Pseudocohnilembus persalinus</name>
    <name type="common">Ciliate</name>
    <dbReference type="NCBI Taxonomy" id="266149"/>
    <lineage>
        <taxon>Eukaryota</taxon>
        <taxon>Sar</taxon>
        <taxon>Alveolata</taxon>
        <taxon>Ciliophora</taxon>
        <taxon>Intramacronucleata</taxon>
        <taxon>Oligohymenophorea</taxon>
        <taxon>Scuticociliatia</taxon>
        <taxon>Philasterida</taxon>
        <taxon>Pseudocohnilembidae</taxon>
        <taxon>Pseudocohnilembus</taxon>
    </lineage>
</organism>
<evidence type="ECO:0000313" key="2">
    <source>
        <dbReference type="Proteomes" id="UP000054937"/>
    </source>
</evidence>
<keyword evidence="2" id="KW-1185">Reference proteome</keyword>
<reference evidence="1 2" key="1">
    <citation type="journal article" date="2015" name="Sci. Rep.">
        <title>Genome of the facultative scuticociliatosis pathogen Pseudocohnilembus persalinus provides insight into its virulence through horizontal gene transfer.</title>
        <authorList>
            <person name="Xiong J."/>
            <person name="Wang G."/>
            <person name="Cheng J."/>
            <person name="Tian M."/>
            <person name="Pan X."/>
            <person name="Warren A."/>
            <person name="Jiang C."/>
            <person name="Yuan D."/>
            <person name="Miao W."/>
        </authorList>
    </citation>
    <scope>NUCLEOTIDE SEQUENCE [LARGE SCALE GENOMIC DNA]</scope>
    <source>
        <strain evidence="1">36N120E</strain>
    </source>
</reference>
<protein>
    <submittedName>
        <fullName evidence="1">Uncharacterized protein</fullName>
    </submittedName>
</protein>
<gene>
    <name evidence="1" type="ORF">PPERSA_07772</name>
</gene>
<dbReference type="InParanoid" id="A0A0V0R9R5"/>
<name>A0A0V0R9R5_PSEPJ</name>
<accession>A0A0V0R9R5</accession>
<evidence type="ECO:0000313" key="1">
    <source>
        <dbReference type="EMBL" id="KRX11247.1"/>
    </source>
</evidence>